<gene>
    <name evidence="18 22" type="primary">glmU</name>
    <name evidence="22" type="ORF">AAH17_00540</name>
    <name evidence="23" type="ORF">AAH24_02600</name>
    <name evidence="20" type="ORF">BVH53_08580</name>
    <name evidence="21" type="ORF">CX802_02975</name>
</gene>
<dbReference type="InterPro" id="IPR038009">
    <property type="entry name" value="GlmU_C_LbH"/>
</dbReference>
<evidence type="ECO:0000256" key="15">
    <source>
        <dbReference type="ARBA" id="ARBA00048247"/>
    </source>
</evidence>
<keyword evidence="8 18" id="KW-0677">Repeat</keyword>
<keyword evidence="10 18" id="KW-0133">Cell shape</keyword>
<sequence>MNEISIIILAAGNGTRMKSNKSKVLHTLCGEPMISHILKKSYEISNDVRIVLSYQFEEVKNSVLSEFKDVKIYKQDTINRPGTAGAAEAALENLNSKKTLVICGDMPLVEVNELKSLCDNTADISLSAFRAKNPFGYGRVVLNQQNVIKIVEQKDANDDEKKIDLCNAGAYCFDTNLLKNIIPLIKNENASREFYLTDAIELALKQGFMVKSVLVDETNFMGINDKFALSIAEEIMQNRIKENLMKNGVIMSLPDTIFIDSRAEFEGECKLEPNVVILGNSFIKNSHIKSGSVIEFSEVCDSDIGPMAHLRPNSKIYKTHIGNFVELKNASLNEVKAGHLSYLGDCEINSGTNIGCGTITCNYDGKKKHKTIIGKNVFIGSDTQLVAPVNVADDTLIAAGSTVTKDTNKGDLVITRGKQINKAGYFYKFFGKNDEK</sequence>
<comment type="catalytic activity">
    <reaction evidence="16 18">
        <text>N-acetyl-alpha-D-glucosamine 1-phosphate + UTP + H(+) = UDP-N-acetyl-alpha-D-glucosamine + diphosphate</text>
        <dbReference type="Rhea" id="RHEA:13509"/>
        <dbReference type="ChEBI" id="CHEBI:15378"/>
        <dbReference type="ChEBI" id="CHEBI:33019"/>
        <dbReference type="ChEBI" id="CHEBI:46398"/>
        <dbReference type="ChEBI" id="CHEBI:57705"/>
        <dbReference type="ChEBI" id="CHEBI:57776"/>
        <dbReference type="EC" id="2.7.7.23"/>
    </reaction>
</comment>
<evidence type="ECO:0000256" key="2">
    <source>
        <dbReference type="ARBA" id="ARBA00007707"/>
    </source>
</evidence>
<feature type="region of interest" description="Pyrophosphorylase" evidence="18">
    <location>
        <begin position="1"/>
        <end position="226"/>
    </location>
</feature>
<feature type="binding site" evidence="18">
    <location>
        <begin position="362"/>
        <end position="363"/>
    </location>
    <ligand>
        <name>acetyl-CoA</name>
        <dbReference type="ChEBI" id="CHEBI:57288"/>
    </ligand>
</feature>
<evidence type="ECO:0000259" key="19">
    <source>
        <dbReference type="Pfam" id="PF12804"/>
    </source>
</evidence>
<dbReference type="NCBIfam" id="NF010939">
    <property type="entry name" value="PRK14359.1"/>
    <property type="match status" value="1"/>
</dbReference>
<keyword evidence="24" id="KW-1185">Reference proteome</keyword>
<feature type="active site" description="Proton acceptor" evidence="18">
    <location>
        <position position="339"/>
    </location>
</feature>
<feature type="binding site" evidence="18">
    <location>
        <position position="105"/>
    </location>
    <ligand>
        <name>Mg(2+)</name>
        <dbReference type="ChEBI" id="CHEBI:18420"/>
    </ligand>
</feature>
<dbReference type="GeneID" id="61064592"/>
<name>A0A5L4IG50_CAMFE</name>
<dbReference type="InterPro" id="IPR050065">
    <property type="entry name" value="GlmU-like"/>
</dbReference>
<comment type="function">
    <text evidence="17 18">Catalyzes the last two sequential reactions in the de novo biosynthetic pathway for UDP-N-acetylglucosamine (UDP-GlcNAc). The C-terminal domain catalyzes the transfer of acetyl group from acetyl coenzyme A to glucosamine-1-phosphate (GlcN-1-P) to produce N-acetylglucosamine-1-phosphate (GlcNAc-1-P), which is converted into UDP-GlcNAc by the transfer of uridine 5-monophosphate (from uridine 5-triphosphate), a reaction catalyzed by the N-terminal domain.</text>
</comment>
<feature type="binding site" evidence="18">
    <location>
        <position position="381"/>
    </location>
    <ligand>
        <name>acetyl-CoA</name>
        <dbReference type="ChEBI" id="CHEBI:57288"/>
    </ligand>
</feature>
<evidence type="ECO:0000256" key="9">
    <source>
        <dbReference type="ARBA" id="ARBA00022842"/>
    </source>
</evidence>
<feature type="binding site" evidence="18">
    <location>
        <position position="138"/>
    </location>
    <ligand>
        <name>UDP-N-acetyl-alpha-D-glucosamine</name>
        <dbReference type="ChEBI" id="CHEBI:57705"/>
    </ligand>
</feature>
<feature type="binding site" evidence="18">
    <location>
        <position position="311"/>
    </location>
    <ligand>
        <name>UDP-N-acetyl-alpha-D-glucosamine</name>
        <dbReference type="ChEBI" id="CHEBI:57705"/>
    </ligand>
</feature>
<dbReference type="InterPro" id="IPR005882">
    <property type="entry name" value="Bifunctional_GlmU"/>
</dbReference>
<dbReference type="UniPathway" id="UPA00113">
    <property type="reaction ID" value="UER00532"/>
</dbReference>
<comment type="caution">
    <text evidence="18">Lacks conserved residue(s) required for the propagation of feature annotation.</text>
</comment>
<dbReference type="InterPro" id="IPR011004">
    <property type="entry name" value="Trimer_LpxA-like_sf"/>
</dbReference>
<dbReference type="NCBIfam" id="TIGR01173">
    <property type="entry name" value="glmU"/>
    <property type="match status" value="1"/>
</dbReference>
<dbReference type="Gene3D" id="3.90.550.10">
    <property type="entry name" value="Spore Coat Polysaccharide Biosynthesis Protein SpsA, Chain A"/>
    <property type="match status" value="1"/>
</dbReference>
<feature type="binding site" evidence="18">
    <location>
        <position position="342"/>
    </location>
    <ligand>
        <name>UDP-N-acetyl-alpha-D-glucosamine</name>
        <dbReference type="ChEBI" id="CHEBI:57705"/>
    </ligand>
</feature>
<dbReference type="InterPro" id="IPR025877">
    <property type="entry name" value="MobA-like_NTP_Trfase"/>
</dbReference>
<evidence type="ECO:0000313" key="22">
    <source>
        <dbReference type="EMBL" id="EAK0452152.1"/>
    </source>
</evidence>
<comment type="catalytic activity">
    <reaction evidence="15 18">
        <text>alpha-D-glucosamine 1-phosphate + acetyl-CoA = N-acetyl-alpha-D-glucosamine 1-phosphate + CoA + H(+)</text>
        <dbReference type="Rhea" id="RHEA:13725"/>
        <dbReference type="ChEBI" id="CHEBI:15378"/>
        <dbReference type="ChEBI" id="CHEBI:57287"/>
        <dbReference type="ChEBI" id="CHEBI:57288"/>
        <dbReference type="ChEBI" id="CHEBI:57776"/>
        <dbReference type="ChEBI" id="CHEBI:58516"/>
        <dbReference type="EC" id="2.3.1.157"/>
    </reaction>
</comment>
<feature type="binding site" evidence="18">
    <location>
        <begin position="9"/>
        <end position="12"/>
    </location>
    <ligand>
        <name>UDP-N-acetyl-alpha-D-glucosamine</name>
        <dbReference type="ChEBI" id="CHEBI:57705"/>
    </ligand>
</feature>
<feature type="binding site" evidence="18">
    <location>
        <begin position="82"/>
        <end position="83"/>
    </location>
    <ligand>
        <name>UDP-N-acetyl-alpha-D-glucosamine</name>
        <dbReference type="ChEBI" id="CHEBI:57705"/>
    </ligand>
</feature>
<comment type="pathway">
    <text evidence="18">Bacterial outer membrane biogenesis; LPS lipid A biosynthesis.</text>
</comment>
<comment type="pathway">
    <text evidence="18">Nucleotide-sugar biosynthesis; UDP-N-acetyl-alpha-D-glucosamine biosynthesis; UDP-N-acetyl-alpha-D-glucosamine from N-acetyl-alpha-D-glucosamine 1-phosphate: step 1/1.</text>
</comment>
<protein>
    <recommendedName>
        <fullName evidence="18">Bifunctional protein GlmU</fullName>
    </recommendedName>
    <domain>
        <recommendedName>
            <fullName evidence="18">UDP-N-acetylglucosamine pyrophosphorylase</fullName>
            <ecNumber evidence="18">2.7.7.23</ecNumber>
        </recommendedName>
        <alternativeName>
            <fullName evidence="18">N-acetylglucosamine-1-phosphate uridyltransferase</fullName>
        </alternativeName>
    </domain>
    <domain>
        <recommendedName>
            <fullName evidence="18">Glucosamine-1-phosphate N-acetyltransferase</fullName>
            <ecNumber evidence="18">2.3.1.157</ecNumber>
        </recommendedName>
    </domain>
</protein>
<dbReference type="CDD" id="cd02540">
    <property type="entry name" value="GT2_GlmU_N_bac"/>
    <property type="match status" value="1"/>
</dbReference>
<dbReference type="GO" id="GO:0006048">
    <property type="term" value="P:UDP-N-acetylglucosamine biosynthetic process"/>
    <property type="evidence" value="ECO:0007669"/>
    <property type="project" value="UniProtKB-UniPathway"/>
</dbReference>
<feature type="region of interest" description="N-acetyltransferase" evidence="18">
    <location>
        <begin position="248"/>
        <end position="436"/>
    </location>
</feature>
<dbReference type="EC" id="2.3.1.157" evidence="18"/>
<dbReference type="Proteomes" id="UP000557842">
    <property type="component" value="Unassembled WGS sequence"/>
</dbReference>
<evidence type="ECO:0000256" key="4">
    <source>
        <dbReference type="ARBA" id="ARBA00022490"/>
    </source>
</evidence>
<keyword evidence="7 18" id="KW-0479">Metal-binding</keyword>
<evidence type="ECO:0000313" key="20">
    <source>
        <dbReference type="EMBL" id="EAI5408743.1"/>
    </source>
</evidence>
<comment type="similarity">
    <text evidence="3 18">In the N-terminal section; belongs to the N-acetylglucosamine-1-phosphate uridyltransferase family.</text>
</comment>
<comment type="cofactor">
    <cofactor evidence="18">
        <name>Mg(2+)</name>
        <dbReference type="ChEBI" id="CHEBI:18420"/>
    </cofactor>
    <text evidence="18">Binds 1 Mg(2+) ion per subunit.</text>
</comment>
<comment type="caution">
    <text evidence="22">The sequence shown here is derived from an EMBL/GenBank/DDBJ whole genome shotgun (WGS) entry which is preliminary data.</text>
</comment>
<evidence type="ECO:0000256" key="17">
    <source>
        <dbReference type="ARBA" id="ARBA00049628"/>
    </source>
</evidence>
<dbReference type="RefSeq" id="WP_011731939.1">
    <property type="nucleotide sequence ID" value="NZ_AABUZP020000005.1"/>
</dbReference>
<dbReference type="EMBL" id="AACCXK010000001">
    <property type="protein sequence ID" value="EAK0452152.1"/>
    <property type="molecule type" value="Genomic_DNA"/>
</dbReference>
<dbReference type="GO" id="GO:0003977">
    <property type="term" value="F:UDP-N-acetylglucosamine diphosphorylase activity"/>
    <property type="evidence" value="ECO:0007669"/>
    <property type="project" value="UniProtKB-UniRule"/>
</dbReference>
<comment type="similarity">
    <text evidence="2 18">In the C-terminal section; belongs to the transferase hexapeptide repeat family.</text>
</comment>
<evidence type="ECO:0000256" key="11">
    <source>
        <dbReference type="ARBA" id="ARBA00022984"/>
    </source>
</evidence>
<evidence type="ECO:0000256" key="3">
    <source>
        <dbReference type="ARBA" id="ARBA00007947"/>
    </source>
</evidence>
<feature type="binding site" evidence="18">
    <location>
        <position position="416"/>
    </location>
    <ligand>
        <name>acetyl-CoA</name>
        <dbReference type="ChEBI" id="CHEBI:57288"/>
    </ligand>
</feature>
<feature type="region of interest" description="Linker" evidence="18">
    <location>
        <begin position="227"/>
        <end position="247"/>
    </location>
</feature>
<keyword evidence="14 18" id="KW-0961">Cell wall biogenesis/degradation</keyword>
<evidence type="ECO:0000256" key="16">
    <source>
        <dbReference type="ARBA" id="ARBA00048493"/>
    </source>
</evidence>
<dbReference type="AlphaFoldDB" id="A0A5L4IG50"/>
<keyword evidence="4 18" id="KW-0963">Cytoplasm</keyword>
<dbReference type="UniPathway" id="UPA00973"/>
<dbReference type="GO" id="GO:0019134">
    <property type="term" value="F:glucosamine-1-phosphate N-acetyltransferase activity"/>
    <property type="evidence" value="ECO:0007669"/>
    <property type="project" value="UniProtKB-UniRule"/>
</dbReference>
<feature type="binding site" evidence="18">
    <location>
        <position position="353"/>
    </location>
    <ligand>
        <name>UDP-N-acetyl-alpha-D-glucosamine</name>
        <dbReference type="ChEBI" id="CHEBI:57705"/>
    </ligand>
</feature>
<dbReference type="PANTHER" id="PTHR43584">
    <property type="entry name" value="NUCLEOTIDYL TRANSFERASE"/>
    <property type="match status" value="1"/>
</dbReference>
<feature type="binding site" evidence="18">
    <location>
        <position position="23"/>
    </location>
    <ligand>
        <name>UDP-N-acetyl-alpha-D-glucosamine</name>
        <dbReference type="ChEBI" id="CHEBI:57705"/>
    </ligand>
</feature>
<evidence type="ECO:0000313" key="25">
    <source>
        <dbReference type="Proteomes" id="UP000557842"/>
    </source>
</evidence>
<feature type="domain" description="MobA-like NTP transferase" evidence="19">
    <location>
        <begin position="7"/>
        <end position="152"/>
    </location>
</feature>
<dbReference type="SUPFAM" id="SSF53448">
    <property type="entry name" value="Nucleotide-diphospho-sugar transferases"/>
    <property type="match status" value="1"/>
</dbReference>
<dbReference type="Pfam" id="PF00132">
    <property type="entry name" value="Hexapep"/>
    <property type="match status" value="1"/>
</dbReference>
<comment type="subcellular location">
    <subcellularLocation>
        <location evidence="1 18">Cytoplasm</location>
    </subcellularLocation>
</comment>
<dbReference type="EMBL" id="AABTCC010000006">
    <property type="protein sequence ID" value="EAI8858810.1"/>
    <property type="molecule type" value="Genomic_DNA"/>
</dbReference>
<dbReference type="HAMAP" id="MF_01631">
    <property type="entry name" value="GlmU"/>
    <property type="match status" value="1"/>
</dbReference>
<dbReference type="InterPro" id="IPR001451">
    <property type="entry name" value="Hexapep"/>
</dbReference>
<evidence type="ECO:0000313" key="21">
    <source>
        <dbReference type="EMBL" id="EAI8858810.1"/>
    </source>
</evidence>
<evidence type="ECO:0000256" key="5">
    <source>
        <dbReference type="ARBA" id="ARBA00022679"/>
    </source>
</evidence>
<feature type="binding site" evidence="18">
    <location>
        <position position="224"/>
    </location>
    <ligand>
        <name>UDP-N-acetyl-alpha-D-glucosamine</name>
        <dbReference type="ChEBI" id="CHEBI:57705"/>
    </ligand>
</feature>
<evidence type="ECO:0000256" key="10">
    <source>
        <dbReference type="ARBA" id="ARBA00022960"/>
    </source>
</evidence>
<evidence type="ECO:0000256" key="12">
    <source>
        <dbReference type="ARBA" id="ARBA00023268"/>
    </source>
</evidence>
<evidence type="ECO:0000313" key="24">
    <source>
        <dbReference type="Proteomes" id="UP000535509"/>
    </source>
</evidence>
<feature type="binding site" evidence="18">
    <location>
        <position position="399"/>
    </location>
    <ligand>
        <name>acetyl-CoA</name>
        <dbReference type="ChEBI" id="CHEBI:57288"/>
    </ligand>
</feature>
<dbReference type="InterPro" id="IPR029044">
    <property type="entry name" value="Nucleotide-diphossugar_trans"/>
</dbReference>
<evidence type="ECO:0000313" key="23">
    <source>
        <dbReference type="EMBL" id="EAK0468263.1"/>
    </source>
</evidence>
<feature type="binding site" evidence="18">
    <location>
        <position position="224"/>
    </location>
    <ligand>
        <name>Mg(2+)</name>
        <dbReference type="ChEBI" id="CHEBI:18420"/>
    </ligand>
</feature>
<dbReference type="GO" id="GO:0009245">
    <property type="term" value="P:lipid A biosynthetic process"/>
    <property type="evidence" value="ECO:0007669"/>
    <property type="project" value="UniProtKB-UniRule"/>
</dbReference>
<evidence type="ECO:0000256" key="14">
    <source>
        <dbReference type="ARBA" id="ARBA00023316"/>
    </source>
</evidence>
<dbReference type="GO" id="GO:0000287">
    <property type="term" value="F:magnesium ion binding"/>
    <property type="evidence" value="ECO:0007669"/>
    <property type="project" value="UniProtKB-UniRule"/>
</dbReference>
<reference evidence="22 25" key="1">
    <citation type="submission" date="2018-05" db="EMBL/GenBank/DDBJ databases">
        <authorList>
            <consortium name="PulseNet: The National Subtyping Network for Foodborne Disease Surveillance"/>
            <person name="Tarr C.L."/>
            <person name="Trees E."/>
            <person name="Katz L.S."/>
            <person name="Carleton-Romer H.A."/>
            <person name="Stroika S."/>
            <person name="Kucerova Z."/>
            <person name="Roache K.F."/>
            <person name="Sabol A.L."/>
            <person name="Besser J."/>
            <person name="Gerner-Smidt P."/>
        </authorList>
    </citation>
    <scope>NUCLEOTIDE SEQUENCE</scope>
    <source>
        <strain evidence="22">2014D-0197</strain>
        <strain evidence="20 25">2016D-0221</strain>
        <strain evidence="23">D4313</strain>
        <strain evidence="21 24">PNUSAC001503</strain>
    </source>
</reference>
<dbReference type="CDD" id="cd03353">
    <property type="entry name" value="LbH_GlmU_C"/>
    <property type="match status" value="1"/>
</dbReference>
<dbReference type="GO" id="GO:0000902">
    <property type="term" value="P:cell morphogenesis"/>
    <property type="evidence" value="ECO:0007669"/>
    <property type="project" value="UniProtKB-UniRule"/>
</dbReference>
<dbReference type="SMR" id="A0A5L4IG50"/>
<feature type="binding site" evidence="18">
    <location>
        <position position="167"/>
    </location>
    <ligand>
        <name>UDP-N-acetyl-alpha-D-glucosamine</name>
        <dbReference type="ChEBI" id="CHEBI:57705"/>
    </ligand>
</feature>
<dbReference type="PANTHER" id="PTHR43584:SF3">
    <property type="entry name" value="BIFUNCTIONAL PROTEIN GLMU"/>
    <property type="match status" value="1"/>
</dbReference>
<dbReference type="EMBL" id="AACCXM010000001">
    <property type="protein sequence ID" value="EAK0468263.1"/>
    <property type="molecule type" value="Genomic_DNA"/>
</dbReference>
<evidence type="ECO:0000256" key="18">
    <source>
        <dbReference type="HAMAP-Rule" id="MF_01631"/>
    </source>
</evidence>
<dbReference type="GO" id="GO:0071555">
    <property type="term" value="P:cell wall organization"/>
    <property type="evidence" value="ECO:0007669"/>
    <property type="project" value="UniProtKB-KW"/>
</dbReference>
<dbReference type="Proteomes" id="UP000535509">
    <property type="component" value="Unassembled WGS sequence"/>
</dbReference>
<keyword evidence="9 18" id="KW-0460">Magnesium</keyword>
<accession>A0A5L4IG50</accession>
<keyword evidence="12 18" id="KW-0511">Multifunctional enzyme</keyword>
<comment type="subunit">
    <text evidence="18">Homotrimer.</text>
</comment>
<dbReference type="GO" id="GO:0009252">
    <property type="term" value="P:peptidoglycan biosynthetic process"/>
    <property type="evidence" value="ECO:0007669"/>
    <property type="project" value="UniProtKB-UniRule"/>
</dbReference>
<feature type="binding site" evidence="18">
    <location>
        <position position="328"/>
    </location>
    <ligand>
        <name>UDP-N-acetyl-alpha-D-glucosamine</name>
        <dbReference type="ChEBI" id="CHEBI:57705"/>
    </ligand>
</feature>
<dbReference type="SUPFAM" id="SSF51161">
    <property type="entry name" value="Trimeric LpxA-like enzymes"/>
    <property type="match status" value="1"/>
</dbReference>
<keyword evidence="5 18" id="KW-0808">Transferase</keyword>
<keyword evidence="13 18" id="KW-0012">Acyltransferase</keyword>
<proteinExistence type="inferred from homology"/>
<dbReference type="EMBL" id="AABQDW010000023">
    <property type="protein sequence ID" value="EAI5408743.1"/>
    <property type="molecule type" value="Genomic_DNA"/>
</dbReference>
<comment type="pathway">
    <text evidence="18">Nucleotide-sugar biosynthesis; UDP-N-acetyl-alpha-D-glucosamine biosynthesis; N-acetyl-alpha-D-glucosamine 1-phosphate from alpha-D-glucosamine 6-phosphate (route II): step 2/2.</text>
</comment>
<evidence type="ECO:0000256" key="6">
    <source>
        <dbReference type="ARBA" id="ARBA00022695"/>
    </source>
</evidence>
<dbReference type="EC" id="2.7.7.23" evidence="18"/>
<dbReference type="GO" id="GO:0008360">
    <property type="term" value="P:regulation of cell shape"/>
    <property type="evidence" value="ECO:0007669"/>
    <property type="project" value="UniProtKB-KW"/>
</dbReference>
<dbReference type="Pfam" id="PF12804">
    <property type="entry name" value="NTP_transf_3"/>
    <property type="match status" value="1"/>
</dbReference>
<organism evidence="22">
    <name type="scientific">Campylobacter fetus</name>
    <dbReference type="NCBI Taxonomy" id="196"/>
    <lineage>
        <taxon>Bacteria</taxon>
        <taxon>Pseudomonadati</taxon>
        <taxon>Campylobacterota</taxon>
        <taxon>Epsilonproteobacteria</taxon>
        <taxon>Campylobacterales</taxon>
        <taxon>Campylobacteraceae</taxon>
        <taxon>Campylobacter</taxon>
    </lineage>
</organism>
<dbReference type="OMA" id="TAIVEHK"/>
<evidence type="ECO:0000256" key="7">
    <source>
        <dbReference type="ARBA" id="ARBA00022723"/>
    </source>
</evidence>
<evidence type="ECO:0000256" key="1">
    <source>
        <dbReference type="ARBA" id="ARBA00004496"/>
    </source>
</evidence>
<dbReference type="GO" id="GO:0005737">
    <property type="term" value="C:cytoplasm"/>
    <property type="evidence" value="ECO:0007669"/>
    <property type="project" value="UniProtKB-SubCell"/>
</dbReference>
<dbReference type="GO" id="GO:0016020">
    <property type="term" value="C:membrane"/>
    <property type="evidence" value="ECO:0007669"/>
    <property type="project" value="GOC"/>
</dbReference>
<feature type="binding site" evidence="18">
    <location>
        <position position="75"/>
    </location>
    <ligand>
        <name>UDP-N-acetyl-alpha-D-glucosamine</name>
        <dbReference type="ChEBI" id="CHEBI:57705"/>
    </ligand>
</feature>
<keyword evidence="11 18" id="KW-0573">Peptidoglycan synthesis</keyword>
<feature type="binding site" evidence="18">
    <location>
        <position position="152"/>
    </location>
    <ligand>
        <name>UDP-N-acetyl-alpha-D-glucosamine</name>
        <dbReference type="ChEBI" id="CHEBI:57705"/>
    </ligand>
</feature>
<dbReference type="Gene3D" id="2.160.10.10">
    <property type="entry name" value="Hexapeptide repeat proteins"/>
    <property type="match status" value="1"/>
</dbReference>
<evidence type="ECO:0000256" key="8">
    <source>
        <dbReference type="ARBA" id="ARBA00022737"/>
    </source>
</evidence>
<evidence type="ECO:0000256" key="13">
    <source>
        <dbReference type="ARBA" id="ARBA00023315"/>
    </source>
</evidence>
<keyword evidence="6 18" id="KW-0548">Nucleotidyltransferase</keyword>